<sequence>MNAGCSAKCPVRLLTCNACVLESVYGFWILDPLNDLDHQGMGLYSWKKIHFSMQNVITIMILAAMISITHARIALDDCMQLGYIGEFTLYLSLKPLFIFIHYSLTFSLVLVICISEFMNKRSDI</sequence>
<keyword evidence="1" id="KW-1133">Transmembrane helix</keyword>
<protein>
    <submittedName>
        <fullName evidence="2">Uncharacterized protein</fullName>
    </submittedName>
</protein>
<reference evidence="2" key="1">
    <citation type="submission" date="2015-04" db="UniProtKB">
        <authorList>
            <consortium name="EnsemblPlants"/>
        </authorList>
    </citation>
    <scope>IDENTIFICATION</scope>
    <source>
        <strain evidence="2">SL10</strain>
    </source>
</reference>
<evidence type="ECO:0000256" key="1">
    <source>
        <dbReference type="SAM" id="Phobius"/>
    </source>
</evidence>
<keyword evidence="1" id="KW-0472">Membrane</keyword>
<name>A0A0E0HUQ6_ORYNI</name>
<evidence type="ECO:0000313" key="3">
    <source>
        <dbReference type="Proteomes" id="UP000006591"/>
    </source>
</evidence>
<accession>A0A0E0HUQ6</accession>
<organism evidence="2">
    <name type="scientific">Oryza nivara</name>
    <name type="common">Indian wild rice</name>
    <name type="synonym">Oryza sativa f. spontanea</name>
    <dbReference type="NCBI Taxonomy" id="4536"/>
    <lineage>
        <taxon>Eukaryota</taxon>
        <taxon>Viridiplantae</taxon>
        <taxon>Streptophyta</taxon>
        <taxon>Embryophyta</taxon>
        <taxon>Tracheophyta</taxon>
        <taxon>Spermatophyta</taxon>
        <taxon>Magnoliopsida</taxon>
        <taxon>Liliopsida</taxon>
        <taxon>Poales</taxon>
        <taxon>Poaceae</taxon>
        <taxon>BOP clade</taxon>
        <taxon>Oryzoideae</taxon>
        <taxon>Oryzeae</taxon>
        <taxon>Oryzinae</taxon>
        <taxon>Oryza</taxon>
    </lineage>
</organism>
<feature type="transmembrane region" description="Helical" evidence="1">
    <location>
        <begin position="56"/>
        <end position="75"/>
    </location>
</feature>
<feature type="transmembrane region" description="Helical" evidence="1">
    <location>
        <begin position="95"/>
        <end position="118"/>
    </location>
</feature>
<dbReference type="AlphaFoldDB" id="A0A0E0HUQ6"/>
<dbReference type="EnsemblPlants" id="ONIVA06G28380.3">
    <property type="protein sequence ID" value="ONIVA06G28380.3"/>
    <property type="gene ID" value="ONIVA06G28380"/>
</dbReference>
<reference evidence="2" key="2">
    <citation type="submission" date="2018-04" db="EMBL/GenBank/DDBJ databases">
        <title>OnivRS2 (Oryza nivara Reference Sequence Version 2).</title>
        <authorList>
            <person name="Zhang J."/>
            <person name="Kudrna D."/>
            <person name="Lee S."/>
            <person name="Talag J."/>
            <person name="Rajasekar S."/>
            <person name="Welchert J."/>
            <person name="Hsing Y.-I."/>
            <person name="Wing R.A."/>
        </authorList>
    </citation>
    <scope>NUCLEOTIDE SEQUENCE [LARGE SCALE GENOMIC DNA]</scope>
    <source>
        <strain evidence="2">SL10</strain>
    </source>
</reference>
<dbReference type="Proteomes" id="UP000006591">
    <property type="component" value="Chromosome 6"/>
</dbReference>
<proteinExistence type="predicted"/>
<evidence type="ECO:0000313" key="2">
    <source>
        <dbReference type="EnsemblPlants" id="ONIVA06G28380.3"/>
    </source>
</evidence>
<dbReference type="Gramene" id="ONIVA06G28380.3">
    <property type="protein sequence ID" value="ONIVA06G28380.3"/>
    <property type="gene ID" value="ONIVA06G28380"/>
</dbReference>
<keyword evidence="3" id="KW-1185">Reference proteome</keyword>
<keyword evidence="1" id="KW-0812">Transmembrane</keyword>
<dbReference type="HOGENOM" id="CLU_2125098_0_0_1"/>